<evidence type="ECO:0000256" key="1">
    <source>
        <dbReference type="ARBA" id="ARBA00022801"/>
    </source>
</evidence>
<comment type="caution">
    <text evidence="4">The sequence shown here is derived from an EMBL/GenBank/DDBJ whole genome shotgun (WGS) entry which is preliminary data.</text>
</comment>
<dbReference type="InterPro" id="IPR029016">
    <property type="entry name" value="GAF-like_dom_sf"/>
</dbReference>
<gene>
    <name evidence="4" type="ORF">GCM10023335_57320</name>
</gene>
<reference evidence="5" key="1">
    <citation type="journal article" date="2019" name="Int. J. Syst. Evol. Microbiol.">
        <title>The Global Catalogue of Microorganisms (GCM) 10K type strain sequencing project: providing services to taxonomists for standard genome sequencing and annotation.</title>
        <authorList>
            <consortium name="The Broad Institute Genomics Platform"/>
            <consortium name="The Broad Institute Genome Sequencing Center for Infectious Disease"/>
            <person name="Wu L."/>
            <person name="Ma J."/>
        </authorList>
    </citation>
    <scope>NUCLEOTIDE SEQUENCE [LARGE SCALE GENOMIC DNA]</scope>
    <source>
        <strain evidence="5">JCM 18409</strain>
    </source>
</reference>
<evidence type="ECO:0000313" key="4">
    <source>
        <dbReference type="EMBL" id="GAA5024063.1"/>
    </source>
</evidence>
<feature type="domain" description="PPM-type phosphatase" evidence="3">
    <location>
        <begin position="397"/>
        <end position="626"/>
    </location>
</feature>
<dbReference type="Gene3D" id="3.30.565.10">
    <property type="entry name" value="Histidine kinase-like ATPase, C-terminal domain"/>
    <property type="match status" value="1"/>
</dbReference>
<sequence length="639" mass="67699">MIAMPPRSALPSGSVLISQPDRCVSRTTLQPDQRAASEARAFVHATLAEQAAVVGAGSQAIMEEFEEVRGDAELLVSELATNAVMHAGTDIDVICSMEGGGSRTDSQEEPGSPAPAYEKDAPVAVIIEVADRHPTRALRAHEDLPGQRGLGLRIVGALATSWGVTYGQDKKSVWFRLEAAGQERRGAPEPTACPRRVPRDSGTGASVSGGGGDGLIAEWPDPAGPTFLAEGSELLAGQLDEDLVAALAGQLLVPRLADWCGVWLAAEGGRLRLSQVWHAEEWRIDALRHELERERPPAVLSRASIPWPWPETAGDAGTRGSALAFPLVADGACQGVLLLGKSGQLRMTGSLENVVQDVARRIAQSLITARRYTRQKTISRALQRNQLPEFLASIPGVETAIVYEPHGEGQTVGGDFYDLFPMGEGRWGFLLGDVQGKDAEAMSVTGLARYLVRLLAREGHGVESVLRRLNTAMVEESAGAVANGGEQARPRFFSMLYGELQLGSGTEGPLCTIASAGHPLPLRLLTDGSVMAAAEPKMLLGIDNGADFKSRSFSLAPGETLLCVTDGVTERRRGNRQLDDGDGLSAVLRECAGLGAKAVAERIRQTAHCFGPSPVEDDLSILVLQALPVAGAEADSGEH</sequence>
<feature type="region of interest" description="Disordered" evidence="2">
    <location>
        <begin position="97"/>
        <end position="117"/>
    </location>
</feature>
<organism evidence="4 5">
    <name type="scientific">Streptomyces siamensis</name>
    <dbReference type="NCBI Taxonomy" id="1274986"/>
    <lineage>
        <taxon>Bacteria</taxon>
        <taxon>Bacillati</taxon>
        <taxon>Actinomycetota</taxon>
        <taxon>Actinomycetes</taxon>
        <taxon>Kitasatosporales</taxon>
        <taxon>Streptomycetaceae</taxon>
        <taxon>Streptomyces</taxon>
    </lineage>
</organism>
<dbReference type="Gene3D" id="3.30.450.40">
    <property type="match status" value="1"/>
</dbReference>
<dbReference type="PANTHER" id="PTHR43156:SF2">
    <property type="entry name" value="STAGE II SPORULATION PROTEIN E"/>
    <property type="match status" value="1"/>
</dbReference>
<protein>
    <recommendedName>
        <fullName evidence="3">PPM-type phosphatase domain-containing protein</fullName>
    </recommendedName>
</protein>
<accession>A0ABP9J925</accession>
<dbReference type="InterPro" id="IPR052016">
    <property type="entry name" value="Bact_Sigma-Reg"/>
</dbReference>
<dbReference type="Proteomes" id="UP001501759">
    <property type="component" value="Unassembled WGS sequence"/>
</dbReference>
<evidence type="ECO:0000256" key="2">
    <source>
        <dbReference type="SAM" id="MobiDB-lite"/>
    </source>
</evidence>
<dbReference type="InterPro" id="IPR001932">
    <property type="entry name" value="PPM-type_phosphatase-like_dom"/>
</dbReference>
<feature type="region of interest" description="Disordered" evidence="2">
    <location>
        <begin position="184"/>
        <end position="214"/>
    </location>
</feature>
<dbReference type="SUPFAM" id="SSF55781">
    <property type="entry name" value="GAF domain-like"/>
    <property type="match status" value="1"/>
</dbReference>
<dbReference type="Pfam" id="PF07228">
    <property type="entry name" value="SpoIIE"/>
    <property type="match status" value="1"/>
</dbReference>
<dbReference type="PANTHER" id="PTHR43156">
    <property type="entry name" value="STAGE II SPORULATION PROTEIN E-RELATED"/>
    <property type="match status" value="1"/>
</dbReference>
<keyword evidence="5" id="KW-1185">Reference proteome</keyword>
<dbReference type="Gene3D" id="3.60.40.10">
    <property type="entry name" value="PPM-type phosphatase domain"/>
    <property type="match status" value="1"/>
</dbReference>
<proteinExistence type="predicted"/>
<name>A0ABP9J925_9ACTN</name>
<evidence type="ECO:0000259" key="3">
    <source>
        <dbReference type="SMART" id="SM00331"/>
    </source>
</evidence>
<dbReference type="CDD" id="cd16936">
    <property type="entry name" value="HATPase_RsbW-like"/>
    <property type="match status" value="1"/>
</dbReference>
<dbReference type="SMART" id="SM00331">
    <property type="entry name" value="PP2C_SIG"/>
    <property type="match status" value="1"/>
</dbReference>
<dbReference type="EMBL" id="BAABKB010000023">
    <property type="protein sequence ID" value="GAA5024063.1"/>
    <property type="molecule type" value="Genomic_DNA"/>
</dbReference>
<keyword evidence="1" id="KW-0378">Hydrolase</keyword>
<dbReference type="InterPro" id="IPR036457">
    <property type="entry name" value="PPM-type-like_dom_sf"/>
</dbReference>
<evidence type="ECO:0000313" key="5">
    <source>
        <dbReference type="Proteomes" id="UP001501759"/>
    </source>
</evidence>
<dbReference type="InterPro" id="IPR036890">
    <property type="entry name" value="HATPase_C_sf"/>
</dbReference>